<dbReference type="HOGENOM" id="CLU_966329_0_0_1"/>
<organism evidence="3">
    <name type="scientific">Ajellomyces capsulatus (strain H88)</name>
    <name type="common">Darling's disease fungus</name>
    <name type="synonym">Histoplasma capsulatum</name>
    <dbReference type="NCBI Taxonomy" id="544711"/>
    <lineage>
        <taxon>Eukaryota</taxon>
        <taxon>Fungi</taxon>
        <taxon>Dikarya</taxon>
        <taxon>Ascomycota</taxon>
        <taxon>Pezizomycotina</taxon>
        <taxon>Eurotiomycetes</taxon>
        <taxon>Eurotiomycetidae</taxon>
        <taxon>Onygenales</taxon>
        <taxon>Ajellomycetaceae</taxon>
        <taxon>Histoplasma</taxon>
    </lineage>
</organism>
<evidence type="ECO:0000313" key="2">
    <source>
        <dbReference type="EMBL" id="EGC45133.1"/>
    </source>
</evidence>
<reference evidence="3" key="1">
    <citation type="submission" date="2008-07" db="EMBL/GenBank/DDBJ databases">
        <title>Annotation of Ajellomyces capsulatus strain H88.</title>
        <authorList>
            <person name="Champion M."/>
            <person name="Cuomo C."/>
            <person name="Ma L.-J."/>
            <person name="Henn M.R."/>
            <person name="Sil A."/>
            <person name="Goldman B."/>
            <person name="Young S.K."/>
            <person name="Kodira C.D."/>
            <person name="Zeng Q."/>
            <person name="Koehrsen M."/>
            <person name="Alvarado L."/>
            <person name="Berlin A."/>
            <person name="Borenstein D."/>
            <person name="Chen Z."/>
            <person name="Engels R."/>
            <person name="Freedman E."/>
            <person name="Gellesch M."/>
            <person name="Goldberg J."/>
            <person name="Griggs A."/>
            <person name="Gujja S."/>
            <person name="Heiman D."/>
            <person name="Hepburn T."/>
            <person name="Howarth C."/>
            <person name="Jen D."/>
            <person name="Larson L."/>
            <person name="Lewis B."/>
            <person name="Mehta T."/>
            <person name="Park D."/>
            <person name="Pearson M."/>
            <person name="Roberts A."/>
            <person name="Saif S."/>
            <person name="Shea T."/>
            <person name="Shenoy N."/>
            <person name="Sisk P."/>
            <person name="Stolte C."/>
            <person name="Sykes S."/>
            <person name="Walk T."/>
            <person name="White J."/>
            <person name="Yandava C."/>
            <person name="Klein B."/>
            <person name="McEwen J.G."/>
            <person name="Puccia R."/>
            <person name="Goldman G.H."/>
            <person name="Felipe M.S."/>
            <person name="Nino-Vega G."/>
            <person name="San-Blas G."/>
            <person name="Taylor J."/>
            <person name="Mendoza L."/>
            <person name="Galagan J."/>
            <person name="Nusbaum C."/>
            <person name="Birren B."/>
        </authorList>
    </citation>
    <scope>NUCLEOTIDE SEQUENCE [LARGE SCALE GENOMIC DNA]</scope>
    <source>
        <strain evidence="3">H88</strain>
    </source>
</reference>
<dbReference type="EMBL" id="DS990638">
    <property type="protein sequence ID" value="EGC45133.1"/>
    <property type="molecule type" value="Genomic_DNA"/>
</dbReference>
<evidence type="ECO:0000256" key="1">
    <source>
        <dbReference type="SAM" id="MobiDB-lite"/>
    </source>
</evidence>
<accession>F0UGJ1</accession>
<feature type="region of interest" description="Disordered" evidence="1">
    <location>
        <begin position="269"/>
        <end position="288"/>
    </location>
</feature>
<protein>
    <submittedName>
        <fullName evidence="2">Predicted protein</fullName>
    </submittedName>
</protein>
<dbReference type="Proteomes" id="UP000008142">
    <property type="component" value="Unassembled WGS sequence"/>
</dbReference>
<evidence type="ECO:0000313" key="3">
    <source>
        <dbReference type="Proteomes" id="UP000008142"/>
    </source>
</evidence>
<sequence>MDAAAQTIMNCSKSQLLGTLKCQRLELSVTIKLVTHEHKRISYRPNNHHQFPLVGWPENHDIFYPRPQIRKGIRETSLRPAKHPPAEDRSSTGVELRLKPLLEFPEIATVKKPQKKQPSWPSVYGFVHSPVNTSIYGTDGLHWDHLRMALLHAGPKVLQIWRRQNPELRPLVSKTLSNEQPRFTTPKLPTPSGFHSLNRLKTFCPTFLGCYIKSKFASSGTHSGMSPRLSDWWGTHLEIFLYIRPSGSDANLHRGLSWNINKSCQNAHRVHDPSDVLERNPHRESHSR</sequence>
<gene>
    <name evidence="2" type="ORF">HCEG_04348</name>
</gene>
<dbReference type="AlphaFoldDB" id="F0UGJ1"/>
<name>F0UGJ1_AJEC8</name>
<proteinExistence type="predicted"/>